<dbReference type="FunFam" id="2.30.42.10:FF:000005">
    <property type="entry name" value="Membrane associated guanylate kinase, WW and PDZ domain containing 1"/>
    <property type="match status" value="1"/>
</dbReference>
<evidence type="ECO:0008006" key="10">
    <source>
        <dbReference type="Google" id="ProtNLM"/>
    </source>
</evidence>
<dbReference type="InterPro" id="IPR027417">
    <property type="entry name" value="P-loop_NTPase"/>
</dbReference>
<proteinExistence type="predicted"/>
<dbReference type="InterPro" id="IPR008145">
    <property type="entry name" value="GK/Ca_channel_bsu"/>
</dbReference>
<dbReference type="CDD" id="cd06735">
    <property type="entry name" value="PDZ5_MAGI-1_3-like"/>
    <property type="match status" value="1"/>
</dbReference>
<feature type="compositionally biased region" description="Polar residues" evidence="4">
    <location>
        <begin position="580"/>
        <end position="591"/>
    </location>
</feature>
<dbReference type="PROSITE" id="PS50020">
    <property type="entry name" value="WW_DOMAIN_2"/>
    <property type="match status" value="1"/>
</dbReference>
<dbReference type="CDD" id="cd06733">
    <property type="entry name" value="PDZ3_MAGI-1_3-like"/>
    <property type="match status" value="1"/>
</dbReference>
<dbReference type="PROSITE" id="PS01159">
    <property type="entry name" value="WW_DOMAIN_1"/>
    <property type="match status" value="1"/>
</dbReference>
<dbReference type="InterPro" id="IPR020590">
    <property type="entry name" value="Guanylate_kinase_CS"/>
</dbReference>
<protein>
    <recommendedName>
        <fullName evidence="10">Membrane-associated guanylate kinase, WW and PDZ domain-containing protein 2</fullName>
    </recommendedName>
</protein>
<feature type="domain" description="PDZ" evidence="7">
    <location>
        <begin position="1231"/>
        <end position="1313"/>
    </location>
</feature>
<dbReference type="InterPro" id="IPR001202">
    <property type="entry name" value="WW_dom"/>
</dbReference>
<dbReference type="FunFam" id="2.30.42.10:FF:000144">
    <property type="entry name" value="Membrane associated guanylate kinase, WW and PDZ domain containing 2"/>
    <property type="match status" value="1"/>
</dbReference>
<dbReference type="Gene3D" id="3.30.63.10">
    <property type="entry name" value="Guanylate Kinase phosphate binding domain"/>
    <property type="match status" value="1"/>
</dbReference>
<evidence type="ECO:0000256" key="4">
    <source>
        <dbReference type="SAM" id="MobiDB-lite"/>
    </source>
</evidence>
<dbReference type="Proteomes" id="UP000275408">
    <property type="component" value="Unassembled WGS sequence"/>
</dbReference>
<evidence type="ECO:0000259" key="6">
    <source>
        <dbReference type="PROSITE" id="PS50052"/>
    </source>
</evidence>
<feature type="compositionally biased region" description="Polar residues" evidence="4">
    <location>
        <begin position="422"/>
        <end position="434"/>
    </location>
</feature>
<name>A0A3M6UZ84_POCDA</name>
<dbReference type="InterPro" id="IPR001478">
    <property type="entry name" value="PDZ"/>
</dbReference>
<feature type="region of interest" description="Disordered" evidence="4">
    <location>
        <begin position="357"/>
        <end position="438"/>
    </location>
</feature>
<feature type="compositionally biased region" description="Basic and acidic residues" evidence="4">
    <location>
        <begin position="1120"/>
        <end position="1135"/>
    </location>
</feature>
<dbReference type="PROSITE" id="PS00856">
    <property type="entry name" value="GUANYLATE_KINASE_1"/>
    <property type="match status" value="1"/>
</dbReference>
<feature type="domain" description="PDZ" evidence="7">
    <location>
        <begin position="447"/>
        <end position="515"/>
    </location>
</feature>
<dbReference type="FunFam" id="3.30.63.10:FF:000003">
    <property type="entry name" value="Membrane-associated guanylate kinase, WW and PDZ domain-containing protein 3 isoform 1"/>
    <property type="match status" value="1"/>
</dbReference>
<dbReference type="CDD" id="cd00201">
    <property type="entry name" value="WW"/>
    <property type="match status" value="1"/>
</dbReference>
<feature type="compositionally biased region" description="Pro residues" evidence="4">
    <location>
        <begin position="1157"/>
        <end position="1167"/>
    </location>
</feature>
<evidence type="ECO:0000313" key="9">
    <source>
        <dbReference type="Proteomes" id="UP000275408"/>
    </source>
</evidence>
<dbReference type="SUPFAM" id="SSF52540">
    <property type="entry name" value="P-loop containing nucleoside triphosphate hydrolases"/>
    <property type="match status" value="1"/>
</dbReference>
<evidence type="ECO:0000256" key="3">
    <source>
        <dbReference type="ARBA" id="ARBA00023136"/>
    </source>
</evidence>
<dbReference type="InterPro" id="IPR036020">
    <property type="entry name" value="WW_dom_sf"/>
</dbReference>
<dbReference type="InterPro" id="IPR036034">
    <property type="entry name" value="PDZ_sf"/>
</dbReference>
<feature type="compositionally biased region" description="Polar residues" evidence="4">
    <location>
        <begin position="1334"/>
        <end position="1350"/>
    </location>
</feature>
<feature type="compositionally biased region" description="Polar residues" evidence="4">
    <location>
        <begin position="1144"/>
        <end position="1156"/>
    </location>
</feature>
<dbReference type="Gene3D" id="2.30.42.10">
    <property type="match status" value="6"/>
</dbReference>
<feature type="region of interest" description="Disordered" evidence="4">
    <location>
        <begin position="907"/>
        <end position="1006"/>
    </location>
</feature>
<dbReference type="PANTHER" id="PTHR10316">
    <property type="entry name" value="MEMBRANE ASSOCIATED GUANYLATE KINASE-RELATED"/>
    <property type="match status" value="1"/>
</dbReference>
<dbReference type="InterPro" id="IPR008144">
    <property type="entry name" value="Guanylate_kin-like_dom"/>
</dbReference>
<dbReference type="GO" id="GO:0007165">
    <property type="term" value="P:signal transduction"/>
    <property type="evidence" value="ECO:0007669"/>
    <property type="project" value="TreeGrafter"/>
</dbReference>
<keyword evidence="3" id="KW-0472">Membrane</keyword>
<feature type="domain" description="Guanylate kinase-like" evidence="6">
    <location>
        <begin position="137"/>
        <end position="230"/>
    </location>
</feature>
<dbReference type="GO" id="GO:0005737">
    <property type="term" value="C:cytoplasm"/>
    <property type="evidence" value="ECO:0007669"/>
    <property type="project" value="TreeGrafter"/>
</dbReference>
<feature type="compositionally biased region" description="Polar residues" evidence="4">
    <location>
        <begin position="550"/>
        <end position="559"/>
    </location>
</feature>
<dbReference type="OrthoDB" id="66881at2759"/>
<dbReference type="SMART" id="SM00072">
    <property type="entry name" value="GuKc"/>
    <property type="match status" value="1"/>
</dbReference>
<feature type="compositionally biased region" description="Polar residues" evidence="4">
    <location>
        <begin position="965"/>
        <end position="981"/>
    </location>
</feature>
<dbReference type="SUPFAM" id="SSF51045">
    <property type="entry name" value="WW domain"/>
    <property type="match status" value="1"/>
</dbReference>
<accession>A0A3M6UZ84</accession>
<feature type="compositionally biased region" description="Basic and acidic residues" evidence="4">
    <location>
        <begin position="1170"/>
        <end position="1186"/>
    </location>
</feature>
<evidence type="ECO:0000259" key="5">
    <source>
        <dbReference type="PROSITE" id="PS50020"/>
    </source>
</evidence>
<dbReference type="Pfam" id="PF00625">
    <property type="entry name" value="Guanylate_kin"/>
    <property type="match status" value="1"/>
</dbReference>
<evidence type="ECO:0000256" key="2">
    <source>
        <dbReference type="ARBA" id="ARBA00022737"/>
    </source>
</evidence>
<dbReference type="PROSITE" id="PS50052">
    <property type="entry name" value="GUANYLATE_KINASE_2"/>
    <property type="match status" value="1"/>
</dbReference>
<feature type="compositionally biased region" description="Basic and acidic residues" evidence="4">
    <location>
        <begin position="399"/>
        <end position="409"/>
    </location>
</feature>
<feature type="domain" description="WW" evidence="5">
    <location>
        <begin position="266"/>
        <end position="299"/>
    </location>
</feature>
<dbReference type="CDD" id="cd06730">
    <property type="entry name" value="PDZ0_MAGI-1_3-like"/>
    <property type="match status" value="1"/>
</dbReference>
<keyword evidence="2" id="KW-0677">Repeat</keyword>
<keyword evidence="9" id="KW-1185">Reference proteome</keyword>
<feature type="non-terminal residue" evidence="8">
    <location>
        <position position="1"/>
    </location>
</feature>
<sequence length="1350" mass="149325">CDTFSVGDSLFIYSCEFNAGRHYLKCFIQQIHDHNRQGMSSLPNLRNSLPRKGKHWSYNVHECILLRGPKTGNFNLHIVGGAENGEFICIGDVKQDRLRYRRGKIQPGDVVLEINGTPVAGYTQFDVLPLIKSSKEAATLRIVKPGEQISRDLQKYLSTRFDKVSVDSDLQQTIRENLYNRTVPCTTRSPRNGEIPGVDYVFLSLEEFARLEQSGSLLESGIYEGNHYGTPKPPRELLPADNMIFVPAKGKATEDKGRPRTADNLGPLPPNWEVAYTEDNVKYFIDHRTGTTQWVDPRMAQVKKATVDDCDEDELPYGWERVDDPKYGTYYIETETWWLIGERAGLLAESHVNRKTQFENPVHARRRQSQSSSVSYSTAPPPHEGPPSFQSAAALAKAQEAEAHSRWPDVEFSQPPPPAYTDDSTNQQLRSHPSSVDGRQLQGQVIVTELIKGMRGFGFTIVGGDQVGELLQIKSIVPDGAAAKDGLLRMGDALKRVNGMSVLTRSHQDVVSMFQAMPIGESVELEVVRGYPLPFDPDDPNVETIGSYTVVHGTSNGSESPLPRSSEENSPTYPPHPQGQAFNKWSNSQEPLESPFAPGGYPGSSFPRTSTNNTLPRGTPELITVPVVKGPMGFGFTIADSPYGQKVKQILDAPRCVGLQEGDILVEINGRLIRNCTHNQAVNILKECPKGQEAFIVVQRGGIPTPLRNSPSFGRREKEQEVIAPRFARPKSTPVMGSNHVGQSLVEHGSTGNLATAGESTRNQETGYENRMLGQPSLDKRSEALFNSYPSLKKAVANAARRSMENLTAPEALPPPESPDSFSFTVHLQRGEMGFGFRIIGGQEEGTQVAIGTIVRGGPADLDGHLQRGDEIHNVDGINVIGATHRRVITLMGNAALAKEVKLGIYRNPNKSGRATPTGAMRRSRSASTELSEAALGGIKAREGSKSTGNLNHYGRNHYHDPDETSSLRSYHSTPGESLTSGGLPPQRNRRVSESDARAEPQGPTSYRDVMLEREDNESFGFVIFSSVHKSGSTIGRIIQGSPADRCRQLHVGDRLVAVNDVSIVGQHHGDIVETIKQSGRTVTLRIAQQRPLDNTDSRRLARMSTPNITKASDAYDGNSDYRRDADQWNRDHAYSDQVVPDNRFQSLPRTQNHNSQPPPKVPPRVAPKPSREKVLRVKEEQRRQENSVYNVRNDPRRRSNPEIQYKQPQFSQGYTGGINDERGYDLQTMEVDLMRDSQGYGFSIRGGRELDLPIFVLRMAEGGAAQRDGRLRVGDEILEINGRSTENIPHADAISLIKSGGNRVHLLITRNNKPVYMDGIPNGGHTIPKSGSLPRSSWKSQTYHGMYQS</sequence>
<evidence type="ECO:0000256" key="1">
    <source>
        <dbReference type="ARBA" id="ARBA00004170"/>
    </source>
</evidence>
<dbReference type="CDD" id="cd06734">
    <property type="entry name" value="PDZ4_MAGI-1_3-like"/>
    <property type="match status" value="1"/>
</dbReference>
<feature type="domain" description="PDZ" evidence="7">
    <location>
        <begin position="624"/>
        <end position="687"/>
    </location>
</feature>
<dbReference type="PANTHER" id="PTHR10316:SF40">
    <property type="entry name" value="LD27118P"/>
    <property type="match status" value="1"/>
</dbReference>
<feature type="region of interest" description="Disordered" evidence="4">
    <location>
        <begin position="1091"/>
        <end position="1219"/>
    </location>
</feature>
<feature type="compositionally biased region" description="Polar residues" evidence="4">
    <location>
        <begin position="606"/>
        <end position="616"/>
    </location>
</feature>
<dbReference type="SMART" id="SM00456">
    <property type="entry name" value="WW"/>
    <property type="match status" value="2"/>
</dbReference>
<feature type="region of interest" description="Disordered" evidence="4">
    <location>
        <begin position="550"/>
        <end position="619"/>
    </location>
</feature>
<dbReference type="Pfam" id="PF00595">
    <property type="entry name" value="PDZ"/>
    <property type="match status" value="6"/>
</dbReference>
<reference evidence="8 9" key="1">
    <citation type="journal article" date="2018" name="Sci. Rep.">
        <title>Comparative analysis of the Pocillopora damicornis genome highlights role of immune system in coral evolution.</title>
        <authorList>
            <person name="Cunning R."/>
            <person name="Bay R.A."/>
            <person name="Gillette P."/>
            <person name="Baker A.C."/>
            <person name="Traylor-Knowles N."/>
        </authorList>
    </citation>
    <scope>NUCLEOTIDE SEQUENCE [LARGE SCALE GENOMIC DNA]</scope>
    <source>
        <strain evidence="8">RSMAS</strain>
        <tissue evidence="8">Whole animal</tissue>
    </source>
</reference>
<feature type="domain" description="PDZ" evidence="7">
    <location>
        <begin position="1009"/>
        <end position="1091"/>
    </location>
</feature>
<dbReference type="EMBL" id="RCHS01000408">
    <property type="protein sequence ID" value="RMX59001.1"/>
    <property type="molecule type" value="Genomic_DNA"/>
</dbReference>
<feature type="domain" description="PDZ" evidence="7">
    <location>
        <begin position="63"/>
        <end position="146"/>
    </location>
</feature>
<dbReference type="STRING" id="46731.A0A3M6UZ84"/>
<feature type="region of interest" description="Disordered" evidence="4">
    <location>
        <begin position="1323"/>
        <end position="1350"/>
    </location>
</feature>
<feature type="domain" description="PDZ" evidence="7">
    <location>
        <begin position="825"/>
        <end position="895"/>
    </location>
</feature>
<dbReference type="SUPFAM" id="SSF50156">
    <property type="entry name" value="PDZ domain-like"/>
    <property type="match status" value="6"/>
</dbReference>
<comment type="caution">
    <text evidence="8">The sequence shown here is derived from an EMBL/GenBank/DDBJ whole genome shotgun (WGS) entry which is preliminary data.</text>
</comment>
<dbReference type="Gene3D" id="2.20.70.10">
    <property type="match status" value="2"/>
</dbReference>
<dbReference type="PROSITE" id="PS50106">
    <property type="entry name" value="PDZ"/>
    <property type="match status" value="6"/>
</dbReference>
<evidence type="ECO:0000313" key="8">
    <source>
        <dbReference type="EMBL" id="RMX59001.1"/>
    </source>
</evidence>
<comment type="subcellular location">
    <subcellularLocation>
        <location evidence="1">Membrane</location>
        <topology evidence="1">Peripheral membrane protein</topology>
    </subcellularLocation>
</comment>
<organism evidence="8 9">
    <name type="scientific">Pocillopora damicornis</name>
    <name type="common">Cauliflower coral</name>
    <name type="synonym">Millepora damicornis</name>
    <dbReference type="NCBI Taxonomy" id="46731"/>
    <lineage>
        <taxon>Eukaryota</taxon>
        <taxon>Metazoa</taxon>
        <taxon>Cnidaria</taxon>
        <taxon>Anthozoa</taxon>
        <taxon>Hexacorallia</taxon>
        <taxon>Scleractinia</taxon>
        <taxon>Astrocoeniina</taxon>
        <taxon>Pocilloporidae</taxon>
        <taxon>Pocillopora</taxon>
    </lineage>
</organism>
<dbReference type="Pfam" id="PF00397">
    <property type="entry name" value="WW"/>
    <property type="match status" value="1"/>
</dbReference>
<dbReference type="CDD" id="cd06732">
    <property type="entry name" value="PDZ2_MAGI-1_3-like"/>
    <property type="match status" value="1"/>
</dbReference>
<evidence type="ECO:0000259" key="7">
    <source>
        <dbReference type="PROSITE" id="PS50106"/>
    </source>
</evidence>
<dbReference type="SMART" id="SM00228">
    <property type="entry name" value="PDZ"/>
    <property type="match status" value="6"/>
</dbReference>
<dbReference type="GO" id="GO:0016020">
    <property type="term" value="C:membrane"/>
    <property type="evidence" value="ECO:0007669"/>
    <property type="project" value="UniProtKB-SubCell"/>
</dbReference>
<gene>
    <name evidence="8" type="ORF">pdam_00018165</name>
</gene>